<name>A0AAJ6DEP6_9MICC</name>
<feature type="domain" description="Response regulatory" evidence="5">
    <location>
        <begin position="13"/>
        <end position="130"/>
    </location>
</feature>
<dbReference type="RefSeq" id="WP_233488086.1">
    <property type="nucleotide sequence ID" value="NZ_CP122561.1"/>
</dbReference>
<organism evidence="6 7">
    <name type="scientific">Auritidibacter ignavus</name>
    <dbReference type="NCBI Taxonomy" id="678932"/>
    <lineage>
        <taxon>Bacteria</taxon>
        <taxon>Bacillati</taxon>
        <taxon>Actinomycetota</taxon>
        <taxon>Actinomycetes</taxon>
        <taxon>Micrococcales</taxon>
        <taxon>Micrococcaceae</taxon>
        <taxon>Auritidibacter</taxon>
    </lineage>
</organism>
<dbReference type="CDD" id="cd17535">
    <property type="entry name" value="REC_NarL-like"/>
    <property type="match status" value="1"/>
</dbReference>
<dbReference type="InterPro" id="IPR001789">
    <property type="entry name" value="Sig_transdc_resp-reg_receiver"/>
</dbReference>
<dbReference type="Pfam" id="PF00196">
    <property type="entry name" value="GerE"/>
    <property type="match status" value="1"/>
</dbReference>
<dbReference type="InterPro" id="IPR011006">
    <property type="entry name" value="CheY-like_superfamily"/>
</dbReference>
<dbReference type="InterPro" id="IPR036388">
    <property type="entry name" value="WH-like_DNA-bd_sf"/>
</dbReference>
<dbReference type="InterPro" id="IPR000792">
    <property type="entry name" value="Tscrpt_reg_LuxR_C"/>
</dbReference>
<keyword evidence="2" id="KW-0238">DNA-binding</keyword>
<dbReference type="CDD" id="cd06170">
    <property type="entry name" value="LuxR_C_like"/>
    <property type="match status" value="1"/>
</dbReference>
<evidence type="ECO:0000259" key="4">
    <source>
        <dbReference type="PROSITE" id="PS50043"/>
    </source>
</evidence>
<feature type="modified residue" description="4-aspartylphosphate" evidence="3">
    <location>
        <position position="64"/>
    </location>
</feature>
<dbReference type="AlphaFoldDB" id="A0AAJ6DEP6"/>
<gene>
    <name evidence="6" type="ORF">QDX21_11115</name>
</gene>
<accession>A0AAJ6DEP6</accession>
<dbReference type="GeneID" id="83696349"/>
<dbReference type="PRINTS" id="PR00038">
    <property type="entry name" value="HTHLUXR"/>
</dbReference>
<evidence type="ECO:0000256" key="2">
    <source>
        <dbReference type="ARBA" id="ARBA00023125"/>
    </source>
</evidence>
<dbReference type="Pfam" id="PF00072">
    <property type="entry name" value="Response_reg"/>
    <property type="match status" value="1"/>
</dbReference>
<dbReference type="InterPro" id="IPR039420">
    <property type="entry name" value="WalR-like"/>
</dbReference>
<keyword evidence="1 3" id="KW-0597">Phosphoprotein</keyword>
<evidence type="ECO:0000256" key="1">
    <source>
        <dbReference type="ARBA" id="ARBA00022553"/>
    </source>
</evidence>
<dbReference type="SUPFAM" id="SSF52172">
    <property type="entry name" value="CheY-like"/>
    <property type="match status" value="1"/>
</dbReference>
<dbReference type="PROSITE" id="PS50043">
    <property type="entry name" value="HTH_LUXR_2"/>
    <property type="match status" value="1"/>
</dbReference>
<dbReference type="SMART" id="SM00421">
    <property type="entry name" value="HTH_LUXR"/>
    <property type="match status" value="1"/>
</dbReference>
<dbReference type="GO" id="GO:0003677">
    <property type="term" value="F:DNA binding"/>
    <property type="evidence" value="ECO:0007669"/>
    <property type="project" value="UniProtKB-KW"/>
</dbReference>
<evidence type="ECO:0000259" key="5">
    <source>
        <dbReference type="PROSITE" id="PS50110"/>
    </source>
</evidence>
<dbReference type="EMBL" id="CP122566">
    <property type="protein sequence ID" value="WGH92833.1"/>
    <property type="molecule type" value="Genomic_DNA"/>
</dbReference>
<evidence type="ECO:0000313" key="7">
    <source>
        <dbReference type="Proteomes" id="UP001224674"/>
    </source>
</evidence>
<proteinExistence type="predicted"/>
<dbReference type="Gene3D" id="1.10.10.10">
    <property type="entry name" value="Winged helix-like DNA-binding domain superfamily/Winged helix DNA-binding domain"/>
    <property type="match status" value="1"/>
</dbReference>
<dbReference type="Proteomes" id="UP001224674">
    <property type="component" value="Chromosome"/>
</dbReference>
<dbReference type="PROSITE" id="PS50110">
    <property type="entry name" value="RESPONSE_REGULATORY"/>
    <property type="match status" value="1"/>
</dbReference>
<dbReference type="SMART" id="SM00448">
    <property type="entry name" value="REC"/>
    <property type="match status" value="1"/>
</dbReference>
<protein>
    <submittedName>
        <fullName evidence="6">Response regulator transcription factor</fullName>
    </submittedName>
</protein>
<sequence>MTSPRPTPSEPISVLVVDDDKWTTKAINMALQKDPAIRIVIAASDGAEGVEAYRSSSPDIVLMDLNMSPGMNGVTAIEKIRQFDAEARIIVLTTVSPGPGLARALEAGALAVARKTASEADLRKIVLAAAQGDDPRLLKRLAQDTVISGDLLPDTPVVVPHLTPAERDILILITDGHGYEEIAKRQGITVWTVRSHVKKLREKLYAENLAQLVVRALQYRYISP</sequence>
<evidence type="ECO:0000313" key="6">
    <source>
        <dbReference type="EMBL" id="WGH92833.1"/>
    </source>
</evidence>
<feature type="domain" description="HTH luxR-type" evidence="4">
    <location>
        <begin position="155"/>
        <end position="220"/>
    </location>
</feature>
<dbReference type="Gene3D" id="3.40.50.2300">
    <property type="match status" value="1"/>
</dbReference>
<dbReference type="GO" id="GO:0006355">
    <property type="term" value="P:regulation of DNA-templated transcription"/>
    <property type="evidence" value="ECO:0007669"/>
    <property type="project" value="InterPro"/>
</dbReference>
<dbReference type="GO" id="GO:0000160">
    <property type="term" value="P:phosphorelay signal transduction system"/>
    <property type="evidence" value="ECO:0007669"/>
    <property type="project" value="InterPro"/>
</dbReference>
<keyword evidence="7" id="KW-1185">Reference proteome</keyword>
<reference evidence="6 7" key="1">
    <citation type="submission" date="2023-03" db="EMBL/GenBank/DDBJ databases">
        <title>Complete genome sequences of several Auritidibacter ignavus strains isolated from ear infections.</title>
        <authorList>
            <person name="Baehr T."/>
            <person name="Baumhoegger A.M."/>
        </authorList>
    </citation>
    <scope>NUCLEOTIDE SEQUENCE [LARGE SCALE GENOMIC DNA]</scope>
    <source>
        <strain evidence="6 7">BABAE-6</strain>
    </source>
</reference>
<dbReference type="PANTHER" id="PTHR43214:SF43">
    <property type="entry name" value="TWO-COMPONENT RESPONSE REGULATOR"/>
    <property type="match status" value="1"/>
</dbReference>
<dbReference type="PANTHER" id="PTHR43214">
    <property type="entry name" value="TWO-COMPONENT RESPONSE REGULATOR"/>
    <property type="match status" value="1"/>
</dbReference>
<dbReference type="InterPro" id="IPR058245">
    <property type="entry name" value="NreC/VraR/RcsB-like_REC"/>
</dbReference>
<evidence type="ECO:0000256" key="3">
    <source>
        <dbReference type="PROSITE-ProRule" id="PRU00169"/>
    </source>
</evidence>